<dbReference type="Proteomes" id="UP000224563">
    <property type="component" value="Unassembled WGS sequence"/>
</dbReference>
<keyword evidence="3" id="KW-1185">Reference proteome</keyword>
<dbReference type="Pfam" id="PF12945">
    <property type="entry name" value="PilZNR"/>
    <property type="match status" value="1"/>
</dbReference>
<gene>
    <name evidence="2" type="ORF">CSX02_03450</name>
</gene>
<dbReference type="InterPro" id="IPR009926">
    <property type="entry name" value="T3SS_YcgR_PilZN"/>
</dbReference>
<accession>A0A2G3E4R0</accession>
<dbReference type="EMBL" id="PDYG01000012">
    <property type="protein sequence ID" value="PHU38249.1"/>
    <property type="molecule type" value="Genomic_DNA"/>
</dbReference>
<protein>
    <recommendedName>
        <fullName evidence="1">Type III secretion system flagellar brake protein YcgR PilZN domain-containing protein</fullName>
    </recommendedName>
</protein>
<evidence type="ECO:0000313" key="2">
    <source>
        <dbReference type="EMBL" id="PHU38249.1"/>
    </source>
</evidence>
<dbReference type="RefSeq" id="WP_099385655.1">
    <property type="nucleotide sequence ID" value="NZ_JANSWH010000099.1"/>
</dbReference>
<sequence>MDVQEILTLGDKIDIRLAAQPDSANDGIAARLYKSSLLDFISDSDTEMEIGMPTYNGKMVLFHVGLHIELVFYTSHGLYSCTAIVLDRYKRGNLYMISVERKTPLKKFQRREFFRIDCYIEMSYYKITEEVANYPKTQMLYHEIMKDYYIAEERPGVAIDISGGGIRFVSDYPIPADSYILVKIQLSNDKVDQVFFLVTRIIESIQSATDKTKFQNRGNFMFKEMKDRESIVRYVFEEERRIRNGR</sequence>
<reference evidence="2 3" key="2">
    <citation type="submission" date="2017-10" db="EMBL/GenBank/DDBJ databases">
        <authorList>
            <person name="Banno H."/>
            <person name="Chua N.-H."/>
        </authorList>
    </citation>
    <scope>NUCLEOTIDE SEQUENCE [LARGE SCALE GENOMIC DNA]</scope>
    <source>
        <strain evidence="2 3">JK623</strain>
    </source>
</reference>
<organism evidence="2 3">
    <name type="scientific">Agathobacter ruminis</name>
    <dbReference type="NCBI Taxonomy" id="1712665"/>
    <lineage>
        <taxon>Bacteria</taxon>
        <taxon>Bacillati</taxon>
        <taxon>Bacillota</taxon>
        <taxon>Clostridia</taxon>
        <taxon>Lachnospirales</taxon>
        <taxon>Lachnospiraceae</taxon>
        <taxon>Agathobacter</taxon>
    </lineage>
</organism>
<name>A0A2G3E4R0_9FIRM</name>
<feature type="domain" description="Type III secretion system flagellar brake protein YcgR PilZN" evidence="1">
    <location>
        <begin position="9"/>
        <end position="99"/>
    </location>
</feature>
<evidence type="ECO:0000313" key="3">
    <source>
        <dbReference type="Proteomes" id="UP000224563"/>
    </source>
</evidence>
<comment type="caution">
    <text evidence="2">The sequence shown here is derived from an EMBL/GenBank/DDBJ whole genome shotgun (WGS) entry which is preliminary data.</text>
</comment>
<reference evidence="2 3" key="1">
    <citation type="submission" date="2017-10" db="EMBL/GenBank/DDBJ databases">
        <title>Resolving the taxonomy of Roseburia spp., Eubacterium rectale and Agathobacter spp. through phylogenomic analysis.</title>
        <authorList>
            <person name="Sheridan P.O."/>
            <person name="Walker A.W."/>
            <person name="Duncan S.H."/>
            <person name="Scott K.P."/>
            <person name="Toole P.W.O."/>
            <person name="Luis P."/>
            <person name="Flint H.J."/>
        </authorList>
    </citation>
    <scope>NUCLEOTIDE SEQUENCE [LARGE SCALE GENOMIC DNA]</scope>
    <source>
        <strain evidence="2 3">JK623</strain>
    </source>
</reference>
<dbReference type="AlphaFoldDB" id="A0A2G3E4R0"/>
<evidence type="ECO:0000259" key="1">
    <source>
        <dbReference type="Pfam" id="PF12945"/>
    </source>
</evidence>
<proteinExistence type="predicted"/>